<dbReference type="InterPro" id="IPR011066">
    <property type="entry name" value="MscS_channel_C_sf"/>
</dbReference>
<evidence type="ECO:0000313" key="11">
    <source>
        <dbReference type="Proteomes" id="UP001294570"/>
    </source>
</evidence>
<evidence type="ECO:0000259" key="9">
    <source>
        <dbReference type="PROSITE" id="PS50914"/>
    </source>
</evidence>
<evidence type="ECO:0000256" key="8">
    <source>
        <dbReference type="SAM" id="MobiDB-lite"/>
    </source>
</evidence>
<dbReference type="InterPro" id="IPR045275">
    <property type="entry name" value="MscS_archaea/bacteria_type"/>
</dbReference>
<evidence type="ECO:0000256" key="3">
    <source>
        <dbReference type="ARBA" id="ARBA00022475"/>
    </source>
</evidence>
<dbReference type="SUPFAM" id="SSF82689">
    <property type="entry name" value="Mechanosensitive channel protein MscS (YggB), C-terminal domain"/>
    <property type="match status" value="1"/>
</dbReference>
<dbReference type="PANTHER" id="PTHR30221">
    <property type="entry name" value="SMALL-CONDUCTANCE MECHANOSENSITIVE CHANNEL"/>
    <property type="match status" value="1"/>
</dbReference>
<dbReference type="InterPro" id="IPR049278">
    <property type="entry name" value="MS_channel_C"/>
</dbReference>
<keyword evidence="6 7" id="KW-0472">Membrane</keyword>
<dbReference type="InterPro" id="IPR010920">
    <property type="entry name" value="LSM_dom_sf"/>
</dbReference>
<accession>A0ABU5GU00</accession>
<feature type="domain" description="BON" evidence="9">
    <location>
        <begin position="56"/>
        <end position="122"/>
    </location>
</feature>
<keyword evidence="4 7" id="KW-0812">Transmembrane</keyword>
<dbReference type="InterPro" id="IPR006685">
    <property type="entry name" value="MscS_channel_2nd"/>
</dbReference>
<feature type="compositionally biased region" description="Polar residues" evidence="8">
    <location>
        <begin position="429"/>
        <end position="445"/>
    </location>
</feature>
<gene>
    <name evidence="10" type="ORF">TOI97_12855</name>
</gene>
<dbReference type="Proteomes" id="UP001294570">
    <property type="component" value="Unassembled WGS sequence"/>
</dbReference>
<dbReference type="Gene3D" id="2.30.30.60">
    <property type="match status" value="1"/>
</dbReference>
<feature type="compositionally biased region" description="Polar residues" evidence="8">
    <location>
        <begin position="453"/>
        <end position="467"/>
    </location>
</feature>
<evidence type="ECO:0000256" key="7">
    <source>
        <dbReference type="RuleBase" id="RU369025"/>
    </source>
</evidence>
<evidence type="ECO:0000313" key="10">
    <source>
        <dbReference type="EMBL" id="MDY7220451.1"/>
    </source>
</evidence>
<dbReference type="PANTHER" id="PTHR30221:SF1">
    <property type="entry name" value="SMALL-CONDUCTANCE MECHANOSENSITIVE CHANNEL"/>
    <property type="match status" value="1"/>
</dbReference>
<dbReference type="Pfam" id="PF00924">
    <property type="entry name" value="MS_channel_2nd"/>
    <property type="match status" value="1"/>
</dbReference>
<dbReference type="InterPro" id="IPR007055">
    <property type="entry name" value="BON_dom"/>
</dbReference>
<dbReference type="InterPro" id="IPR023408">
    <property type="entry name" value="MscS_beta-dom_sf"/>
</dbReference>
<dbReference type="RefSeq" id="WP_321554533.1">
    <property type="nucleotide sequence ID" value="NZ_JAXIVU010000031.1"/>
</dbReference>
<keyword evidence="7" id="KW-0406">Ion transport</keyword>
<comment type="similarity">
    <text evidence="2 7">Belongs to the MscS (TC 1.A.23) family.</text>
</comment>
<comment type="subcellular location">
    <subcellularLocation>
        <location evidence="7">Cell inner membrane</location>
        <topology evidence="7">Multi-pass membrane protein</topology>
    </subcellularLocation>
    <subcellularLocation>
        <location evidence="1">Cell membrane</location>
        <topology evidence="1">Multi-pass membrane protein</topology>
    </subcellularLocation>
</comment>
<comment type="caution">
    <text evidence="7">Lacks conserved residue(s) required for the propagation of feature annotation.</text>
</comment>
<keyword evidence="7" id="KW-0407">Ion channel</keyword>
<feature type="transmembrane region" description="Helical" evidence="7">
    <location>
        <begin position="145"/>
        <end position="170"/>
    </location>
</feature>
<dbReference type="Pfam" id="PF04972">
    <property type="entry name" value="BON"/>
    <property type="match status" value="1"/>
</dbReference>
<evidence type="ECO:0000256" key="5">
    <source>
        <dbReference type="ARBA" id="ARBA00022989"/>
    </source>
</evidence>
<evidence type="ECO:0000256" key="2">
    <source>
        <dbReference type="ARBA" id="ARBA00008017"/>
    </source>
</evidence>
<sequence>MSGSQRCEIELPKVLLRMLHTAGFVILLITCTTPTLAQDVTPATPQQSVTVVPEASDAKIASRLQRILKSTGWFDVAHVSVHDGIVFLDGTTGTQEHRAWAGTLAENMQGTVAVVNRIEASADVSSTFVRAGEEFTSFYRRVLRAWPLVALAGLVILASWLTARLIALAVRLIFASRIESPLLLSVVARAFAVPVILLGIYFVLQFSGLTRLALTVLGGTGLIGVIIGFGLRDITENFLASILLSMRNPFHSGDLIDVGGHTGVVQNLNFRSTVLLTLDGNQVQIPNSTVYKSIIKNYSSIPSRRAEFTVGIGYDSSAAKTQTLIAKVLQEHPAVLDTPEPLVLVEELGPATVDLRVYYWFDSNTYSPNKINSALLRQTKNALIKAGIELPDSAREVIFPKGVPIIQTSNATQVKHESKNDAGQAPATDENSNTTPSEGNLSNETVEMREQQSKGNLPETQENLLTK</sequence>
<comment type="subunit">
    <text evidence="7">Homoheptamer.</text>
</comment>
<feature type="transmembrane region" description="Helical" evidence="7">
    <location>
        <begin position="210"/>
        <end position="231"/>
    </location>
</feature>
<evidence type="ECO:0000256" key="1">
    <source>
        <dbReference type="ARBA" id="ARBA00004651"/>
    </source>
</evidence>
<feature type="region of interest" description="Disordered" evidence="8">
    <location>
        <begin position="410"/>
        <end position="467"/>
    </location>
</feature>
<dbReference type="EMBL" id="JAXIVU010000031">
    <property type="protein sequence ID" value="MDY7220451.1"/>
    <property type="molecule type" value="Genomic_DNA"/>
</dbReference>
<comment type="caution">
    <text evidence="10">The sequence shown here is derived from an EMBL/GenBank/DDBJ whole genome shotgun (WGS) entry which is preliminary data.</text>
</comment>
<name>A0ABU5GU00_9GAMM</name>
<comment type="function">
    <text evidence="7">Mechanosensitive channel that participates in the regulation of osmotic pressure changes within the cell, opening in response to stretch forces in the membrane lipid bilayer, without the need for other proteins. Contributes to normal resistance to hypoosmotic shock. Forms an ion channel of 1.0 nanosiemens conductance with a slight preference for anions.</text>
</comment>
<keyword evidence="5 7" id="KW-1133">Transmembrane helix</keyword>
<keyword evidence="7" id="KW-0813">Transport</keyword>
<evidence type="ECO:0000256" key="6">
    <source>
        <dbReference type="ARBA" id="ARBA00023136"/>
    </source>
</evidence>
<dbReference type="Gene3D" id="1.10.287.1260">
    <property type="match status" value="1"/>
</dbReference>
<protein>
    <recommendedName>
        <fullName evidence="7">Small-conductance mechanosensitive channel</fullName>
    </recommendedName>
</protein>
<evidence type="ECO:0000256" key="4">
    <source>
        <dbReference type="ARBA" id="ARBA00022692"/>
    </source>
</evidence>
<dbReference type="Gene3D" id="3.30.70.100">
    <property type="match status" value="1"/>
</dbReference>
<proteinExistence type="inferred from homology"/>
<dbReference type="PROSITE" id="PS50914">
    <property type="entry name" value="BON"/>
    <property type="match status" value="1"/>
</dbReference>
<reference evidence="10 11" key="1">
    <citation type="submission" date="2023-12" db="EMBL/GenBank/DDBJ databases">
        <title>Denitrificimonas halotolerans sp. nov.,a novel species isolated from landfill leachate.</title>
        <authorList>
            <person name="Wang S."/>
        </authorList>
    </citation>
    <scope>NUCLEOTIDE SEQUENCE [LARGE SCALE GENOMIC DNA]</scope>
    <source>
        <strain evidence="10 11">JX-1</strain>
    </source>
</reference>
<dbReference type="SUPFAM" id="SSF50182">
    <property type="entry name" value="Sm-like ribonucleoproteins"/>
    <property type="match status" value="1"/>
</dbReference>
<feature type="transmembrane region" description="Helical" evidence="7">
    <location>
        <begin position="182"/>
        <end position="204"/>
    </location>
</feature>
<keyword evidence="11" id="KW-1185">Reference proteome</keyword>
<dbReference type="Pfam" id="PF21082">
    <property type="entry name" value="MS_channel_3rd"/>
    <property type="match status" value="1"/>
</dbReference>
<keyword evidence="7" id="KW-0997">Cell inner membrane</keyword>
<keyword evidence="3" id="KW-1003">Cell membrane</keyword>
<organism evidence="10 11">
    <name type="scientific">Denitrificimonas halotolerans</name>
    <dbReference type="NCBI Taxonomy" id="3098930"/>
    <lineage>
        <taxon>Bacteria</taxon>
        <taxon>Pseudomonadati</taxon>
        <taxon>Pseudomonadota</taxon>
        <taxon>Gammaproteobacteria</taxon>
        <taxon>Pseudomonadales</taxon>
        <taxon>Pseudomonadaceae</taxon>
        <taxon>Denitrificimonas</taxon>
    </lineage>
</organism>